<dbReference type="STRING" id="1236971.JCM9152_2897"/>
<dbReference type="SUPFAM" id="SSF53850">
    <property type="entry name" value="Periplasmic binding protein-like II"/>
    <property type="match status" value="1"/>
</dbReference>
<dbReference type="InterPro" id="IPR011852">
    <property type="entry name" value="TRAP_TAXI"/>
</dbReference>
<protein>
    <submittedName>
        <fullName evidence="1">TRAP transporter solute receptor</fullName>
    </submittedName>
</protein>
<keyword evidence="2" id="KW-1185">Reference proteome</keyword>
<dbReference type="EMBL" id="BAUU01000019">
    <property type="protein sequence ID" value="GAE31428.1"/>
    <property type="molecule type" value="Genomic_DNA"/>
</dbReference>
<comment type="caution">
    <text evidence="1">The sequence shown here is derived from an EMBL/GenBank/DDBJ whole genome shotgun (WGS) entry which is preliminary data.</text>
</comment>
<organism evidence="1 2">
    <name type="scientific">Halalkalibacter hemicellulosilyticusJCM 9152</name>
    <dbReference type="NCBI Taxonomy" id="1236971"/>
    <lineage>
        <taxon>Bacteria</taxon>
        <taxon>Bacillati</taxon>
        <taxon>Bacillota</taxon>
        <taxon>Bacilli</taxon>
        <taxon>Bacillales</taxon>
        <taxon>Bacillaceae</taxon>
        <taxon>Halalkalibacter</taxon>
    </lineage>
</organism>
<proteinExistence type="predicted"/>
<name>W4QII0_9BACI</name>
<dbReference type="CDD" id="cd13567">
    <property type="entry name" value="PBP2_TtGluBP"/>
    <property type="match status" value="1"/>
</dbReference>
<dbReference type="PROSITE" id="PS51257">
    <property type="entry name" value="PROKAR_LIPOPROTEIN"/>
    <property type="match status" value="1"/>
</dbReference>
<dbReference type="PANTHER" id="PTHR42941">
    <property type="entry name" value="SLL1037 PROTEIN"/>
    <property type="match status" value="1"/>
</dbReference>
<evidence type="ECO:0000313" key="2">
    <source>
        <dbReference type="Proteomes" id="UP000018895"/>
    </source>
</evidence>
<accession>W4QII0</accession>
<sequence>MKFLKGDDGTVKKIGLVVGAMLLLVLAACGSDIEDVTIMTGGEQGTYFPLGAALANNIINEHVDGVNAESVTSGASVVNINGLVDGDAQMALVQNDIAYYASEGINMFEEEGPLSGFHGIATLYPEVIQIITSADSGIETVEDLAGKRVAVGDLGSGAEANAKQILEIHGITYEDISEEYMDFGTAAGNIQDGNVDAAFITAGLPTGAVEALRATKELRLVEISSDKLGELAAAYPYYTEFVVESSVYGTDGDVTTAAVLAMLVVDEDLEEDLVYDITKAMFEHVDQFSNAHQQGTNITLDSALDGMPITIHPGAQRYFDEQ</sequence>
<gene>
    <name evidence="1" type="ORF">JCM9152_2897</name>
</gene>
<dbReference type="Pfam" id="PF16868">
    <property type="entry name" value="NMT1_3"/>
    <property type="match status" value="1"/>
</dbReference>
<dbReference type="Proteomes" id="UP000018895">
    <property type="component" value="Unassembled WGS sequence"/>
</dbReference>
<evidence type="ECO:0000313" key="1">
    <source>
        <dbReference type="EMBL" id="GAE31428.1"/>
    </source>
</evidence>
<dbReference type="NCBIfam" id="TIGR02122">
    <property type="entry name" value="TRAP_TAXI"/>
    <property type="match status" value="1"/>
</dbReference>
<dbReference type="AlphaFoldDB" id="W4QII0"/>
<keyword evidence="1" id="KW-0675">Receptor</keyword>
<dbReference type="Gene3D" id="3.40.190.10">
    <property type="entry name" value="Periplasmic binding protein-like II"/>
    <property type="match status" value="2"/>
</dbReference>
<dbReference type="PANTHER" id="PTHR42941:SF1">
    <property type="entry name" value="SLL1037 PROTEIN"/>
    <property type="match status" value="1"/>
</dbReference>
<reference evidence="1" key="1">
    <citation type="journal article" date="2014" name="Genome Announc.">
        <title>Draft Genome Sequences of Three Alkaliphilic Bacillus Strains, Bacillus wakoensis JCM 9140T, Bacillus akibai JCM 9157T, and Bacillus hemicellulosilyticus JCM 9152T.</title>
        <authorList>
            <person name="Yuki M."/>
            <person name="Oshima K."/>
            <person name="Suda W."/>
            <person name="Oshida Y."/>
            <person name="Kitamura K."/>
            <person name="Iida T."/>
            <person name="Hattori M."/>
            <person name="Ohkuma M."/>
        </authorList>
    </citation>
    <scope>NUCLEOTIDE SEQUENCE [LARGE SCALE GENOMIC DNA]</scope>
    <source>
        <strain evidence="1">JCM 9152</strain>
    </source>
</reference>